<keyword evidence="2" id="KW-0812">Transmembrane</keyword>
<evidence type="ECO:0000313" key="3">
    <source>
        <dbReference type="EMBL" id="SFK76159.1"/>
    </source>
</evidence>
<dbReference type="AlphaFoldDB" id="A0A1I4C7A4"/>
<dbReference type="EMBL" id="FOSN01000018">
    <property type="protein sequence ID" value="SFK76159.1"/>
    <property type="molecule type" value="Genomic_DNA"/>
</dbReference>
<evidence type="ECO:0000256" key="1">
    <source>
        <dbReference type="SAM" id="MobiDB-lite"/>
    </source>
</evidence>
<accession>A0A1I4C7A4</accession>
<dbReference type="Proteomes" id="UP000198755">
    <property type="component" value="Unassembled WGS sequence"/>
</dbReference>
<dbReference type="RefSeq" id="WP_139223678.1">
    <property type="nucleotide sequence ID" value="NZ_FOSN01000018.1"/>
</dbReference>
<evidence type="ECO:0000256" key="2">
    <source>
        <dbReference type="SAM" id="Phobius"/>
    </source>
</evidence>
<feature type="compositionally biased region" description="Polar residues" evidence="1">
    <location>
        <begin position="1"/>
        <end position="17"/>
    </location>
</feature>
<keyword evidence="4" id="KW-1185">Reference proteome</keyword>
<feature type="transmembrane region" description="Helical" evidence="2">
    <location>
        <begin position="43"/>
        <end position="64"/>
    </location>
</feature>
<keyword evidence="2" id="KW-0472">Membrane</keyword>
<name>A0A1I4C7A4_9HYPH</name>
<keyword evidence="2" id="KW-1133">Transmembrane helix</keyword>
<reference evidence="3 4" key="1">
    <citation type="submission" date="2016-10" db="EMBL/GenBank/DDBJ databases">
        <authorList>
            <person name="de Groot N.N."/>
        </authorList>
    </citation>
    <scope>NUCLEOTIDE SEQUENCE [LARGE SCALE GENOMIC DNA]</scope>
    <source>
        <strain evidence="3 4">NE2</strain>
    </source>
</reference>
<protein>
    <submittedName>
        <fullName evidence="3">Uncharacterized protein</fullName>
    </submittedName>
</protein>
<feature type="region of interest" description="Disordered" evidence="1">
    <location>
        <begin position="1"/>
        <end position="27"/>
    </location>
</feature>
<dbReference type="STRING" id="1612308.SAMN05444581_11854"/>
<gene>
    <name evidence="3" type="ORF">SAMN05444581_11854</name>
</gene>
<sequence>MSKLQDNTPQPSESPQETGAPAGPKTQWNRFVEGWNETFPDKISVMIFFMIAFAALFLFGRVVVRMRYLFGI</sequence>
<organism evidence="3 4">
    <name type="scientific">Methylocapsa palsarum</name>
    <dbReference type="NCBI Taxonomy" id="1612308"/>
    <lineage>
        <taxon>Bacteria</taxon>
        <taxon>Pseudomonadati</taxon>
        <taxon>Pseudomonadota</taxon>
        <taxon>Alphaproteobacteria</taxon>
        <taxon>Hyphomicrobiales</taxon>
        <taxon>Beijerinckiaceae</taxon>
        <taxon>Methylocapsa</taxon>
    </lineage>
</organism>
<evidence type="ECO:0000313" key="4">
    <source>
        <dbReference type="Proteomes" id="UP000198755"/>
    </source>
</evidence>
<proteinExistence type="predicted"/>